<sequence length="263" mass="28555">MSYRVLLYLLFFLSGVAGLGYEILWTRMLSVGLGHEIISMLAVVSAFFSGIALGAWGFDHPVSRSKNPARWYAAFELAIGVWAILLVFILPSATPAISSLIGISPAPLWHWSLAFGYPFLLLLPATAAMGGTLPAMDRFFTRLQQGERVAGLYSVNTLGAMAGTFLVTFWLLPAMGMTSTSLLLALLNICGALAVLWVKQKAPTTNIDMTSEQTPTSSIRLYTVLLITGLLGIGFEVIMVRALSQILENTVFSFAGMLLTYLF</sequence>
<feature type="transmembrane region" description="Helical" evidence="1">
    <location>
        <begin position="70"/>
        <end position="89"/>
    </location>
</feature>
<name>A0A1M6GI77_MALRU</name>
<evidence type="ECO:0000313" key="3">
    <source>
        <dbReference type="Proteomes" id="UP000184171"/>
    </source>
</evidence>
<dbReference type="AlphaFoldDB" id="A0A1M6GI77"/>
<dbReference type="Proteomes" id="UP000184171">
    <property type="component" value="Unassembled WGS sequence"/>
</dbReference>
<dbReference type="STRING" id="1122189.SAMN02745165_01560"/>
<feature type="transmembrane region" description="Helical" evidence="1">
    <location>
        <begin position="37"/>
        <end position="58"/>
    </location>
</feature>
<feature type="transmembrane region" description="Helical" evidence="1">
    <location>
        <begin position="178"/>
        <end position="198"/>
    </location>
</feature>
<dbReference type="EMBL" id="FQZT01000004">
    <property type="protein sequence ID" value="SHJ09664.1"/>
    <property type="molecule type" value="Genomic_DNA"/>
</dbReference>
<reference evidence="2 3" key="1">
    <citation type="submission" date="2016-11" db="EMBL/GenBank/DDBJ databases">
        <authorList>
            <person name="Jaros S."/>
            <person name="Januszkiewicz K."/>
            <person name="Wedrychowicz H."/>
        </authorList>
    </citation>
    <scope>NUCLEOTIDE SEQUENCE [LARGE SCALE GENOMIC DNA]</scope>
    <source>
        <strain evidence="2 3">DSM 5091</strain>
    </source>
</reference>
<organism evidence="2 3">
    <name type="scientific">Malonomonas rubra DSM 5091</name>
    <dbReference type="NCBI Taxonomy" id="1122189"/>
    <lineage>
        <taxon>Bacteria</taxon>
        <taxon>Pseudomonadati</taxon>
        <taxon>Thermodesulfobacteriota</taxon>
        <taxon>Desulfuromonadia</taxon>
        <taxon>Desulfuromonadales</taxon>
        <taxon>Geopsychrobacteraceae</taxon>
        <taxon>Malonomonas</taxon>
    </lineage>
</organism>
<accession>A0A1M6GI77</accession>
<feature type="transmembrane region" description="Helical" evidence="1">
    <location>
        <begin position="109"/>
        <end position="129"/>
    </location>
</feature>
<feature type="transmembrane region" description="Helical" evidence="1">
    <location>
        <begin position="150"/>
        <end position="172"/>
    </location>
</feature>
<evidence type="ECO:0000256" key="1">
    <source>
        <dbReference type="SAM" id="Phobius"/>
    </source>
</evidence>
<keyword evidence="1" id="KW-0472">Membrane</keyword>
<keyword evidence="1" id="KW-0812">Transmembrane</keyword>
<keyword evidence="1" id="KW-1133">Transmembrane helix</keyword>
<feature type="transmembrane region" description="Helical" evidence="1">
    <location>
        <begin position="219"/>
        <end position="240"/>
    </location>
</feature>
<dbReference type="OrthoDB" id="8171135at2"/>
<dbReference type="RefSeq" id="WP_084091860.1">
    <property type="nucleotide sequence ID" value="NZ_FQZT01000004.1"/>
</dbReference>
<keyword evidence="3" id="KW-1185">Reference proteome</keyword>
<protein>
    <submittedName>
        <fullName evidence="2">Spermidine synthase</fullName>
    </submittedName>
</protein>
<gene>
    <name evidence="2" type="ORF">SAMN02745165_01560</name>
</gene>
<proteinExistence type="predicted"/>
<evidence type="ECO:0000313" key="2">
    <source>
        <dbReference type="EMBL" id="SHJ09664.1"/>
    </source>
</evidence>